<keyword evidence="2" id="KW-0680">Restriction system</keyword>
<feature type="domain" description="Type I restriction modification DNA specificity" evidence="4">
    <location>
        <begin position="127"/>
        <end position="294"/>
    </location>
</feature>
<gene>
    <name evidence="5" type="ORF">HNQ43_000368</name>
</gene>
<protein>
    <submittedName>
        <fullName evidence="5">Type I restriction enzyme S subunit</fullName>
        <ecNumber evidence="5">3.1.21.3</ecNumber>
    </submittedName>
</protein>
<dbReference type="EC" id="3.1.21.3" evidence="5"/>
<dbReference type="GO" id="GO:0003677">
    <property type="term" value="F:DNA binding"/>
    <property type="evidence" value="ECO:0007669"/>
    <property type="project" value="UniProtKB-KW"/>
</dbReference>
<dbReference type="PANTHER" id="PTHR30408:SF12">
    <property type="entry name" value="TYPE I RESTRICTION ENZYME MJAVIII SPECIFICITY SUBUNIT"/>
    <property type="match status" value="1"/>
</dbReference>
<dbReference type="AlphaFoldDB" id="A0A7W8FY26"/>
<comment type="caution">
    <text evidence="5">The sequence shown here is derived from an EMBL/GenBank/DDBJ whole genome shotgun (WGS) entry which is preliminary data.</text>
</comment>
<dbReference type="SUPFAM" id="SSF116734">
    <property type="entry name" value="DNA methylase specificity domain"/>
    <property type="match status" value="2"/>
</dbReference>
<proteinExistence type="inferred from homology"/>
<evidence type="ECO:0000313" key="6">
    <source>
        <dbReference type="Proteomes" id="UP000521313"/>
    </source>
</evidence>
<dbReference type="Pfam" id="PF01420">
    <property type="entry name" value="Methylase_S"/>
    <property type="match status" value="1"/>
</dbReference>
<accession>A0A7W8FY26</accession>
<dbReference type="EMBL" id="JACHHD010000003">
    <property type="protein sequence ID" value="MBB5184330.1"/>
    <property type="molecule type" value="Genomic_DNA"/>
</dbReference>
<keyword evidence="5" id="KW-0378">Hydrolase</keyword>
<dbReference type="Proteomes" id="UP000521313">
    <property type="component" value="Unassembled WGS sequence"/>
</dbReference>
<dbReference type="GO" id="GO:0009035">
    <property type="term" value="F:type I site-specific deoxyribonuclease activity"/>
    <property type="evidence" value="ECO:0007669"/>
    <property type="project" value="UniProtKB-EC"/>
</dbReference>
<dbReference type="GO" id="GO:0009307">
    <property type="term" value="P:DNA restriction-modification system"/>
    <property type="evidence" value="ECO:0007669"/>
    <property type="project" value="UniProtKB-KW"/>
</dbReference>
<organism evidence="5 6">
    <name type="scientific">Faecalicoccus acidiformans</name>
    <dbReference type="NCBI Taxonomy" id="915173"/>
    <lineage>
        <taxon>Bacteria</taxon>
        <taxon>Bacillati</taxon>
        <taxon>Bacillota</taxon>
        <taxon>Erysipelotrichia</taxon>
        <taxon>Erysipelotrichales</taxon>
        <taxon>Erysipelotrichaceae</taxon>
        <taxon>Faecalicoccus</taxon>
    </lineage>
</organism>
<comment type="similarity">
    <text evidence="1">Belongs to the type-I restriction system S methylase family.</text>
</comment>
<evidence type="ECO:0000256" key="3">
    <source>
        <dbReference type="ARBA" id="ARBA00023125"/>
    </source>
</evidence>
<dbReference type="RefSeq" id="WP_221247975.1">
    <property type="nucleotide sequence ID" value="NZ_JACHHD010000003.1"/>
</dbReference>
<evidence type="ECO:0000313" key="5">
    <source>
        <dbReference type="EMBL" id="MBB5184330.1"/>
    </source>
</evidence>
<dbReference type="InterPro" id="IPR044946">
    <property type="entry name" value="Restrct_endonuc_typeI_TRD_sf"/>
</dbReference>
<reference evidence="5 6" key="1">
    <citation type="submission" date="2020-08" db="EMBL/GenBank/DDBJ databases">
        <title>Genomic Encyclopedia of Type Strains, Phase IV (KMG-IV): sequencing the most valuable type-strain genomes for metagenomic binning, comparative biology and taxonomic classification.</title>
        <authorList>
            <person name="Goeker M."/>
        </authorList>
    </citation>
    <scope>NUCLEOTIDE SEQUENCE [LARGE SCALE GENOMIC DNA]</scope>
    <source>
        <strain evidence="5 6">DSM 26963</strain>
    </source>
</reference>
<dbReference type="PANTHER" id="PTHR30408">
    <property type="entry name" value="TYPE-1 RESTRICTION ENZYME ECOKI SPECIFICITY PROTEIN"/>
    <property type="match status" value="1"/>
</dbReference>
<evidence type="ECO:0000256" key="1">
    <source>
        <dbReference type="ARBA" id="ARBA00010923"/>
    </source>
</evidence>
<dbReference type="InterPro" id="IPR000055">
    <property type="entry name" value="Restrct_endonuc_typeI_TRD"/>
</dbReference>
<evidence type="ECO:0000256" key="2">
    <source>
        <dbReference type="ARBA" id="ARBA00022747"/>
    </source>
</evidence>
<name>A0A7W8FY26_9FIRM</name>
<sequence>MKFGVICLNKYGDAIFSPIYVTFEIQSDYDADFVGENLSRWDFINKALRYQQGTVYERMAVSPEDFLTVKCYMPSKREQEKLSKFIGLIDEKIVCQRKYIDVLKKYKRGAVRHLLSPKSCPLKKARWTTAKMGELGSFVKGAPLSKADISEDGTPFILYGELYTTYNEVITSVKRRTQAQVDELFLSRVGDVVIPTSGETPEEISTASCVMLPGVILAGDLNIFRGDKVDGRIISYLLNHVVNAKIARIAQGKSVVHIQASELRKLTLTYPDKNTQNTIIGLLSLLDDQIMNEENVLAFLSDLKEGLLQQLFI</sequence>
<dbReference type="Gene3D" id="3.90.220.20">
    <property type="entry name" value="DNA methylase specificity domains"/>
    <property type="match status" value="2"/>
</dbReference>
<dbReference type="InterPro" id="IPR052021">
    <property type="entry name" value="Type-I_RS_S_subunit"/>
</dbReference>
<evidence type="ECO:0000259" key="4">
    <source>
        <dbReference type="Pfam" id="PF01420"/>
    </source>
</evidence>
<keyword evidence="3" id="KW-0238">DNA-binding</keyword>